<dbReference type="Proteomes" id="UP000187408">
    <property type="component" value="Unassembled WGS sequence"/>
</dbReference>
<dbReference type="EMBL" id="MOEN01000051">
    <property type="protein sequence ID" value="OMH39839.1"/>
    <property type="molecule type" value="Genomic_DNA"/>
</dbReference>
<proteinExistence type="predicted"/>
<protein>
    <submittedName>
        <fullName evidence="2">Twitching motility protein PilT</fullName>
    </submittedName>
</protein>
<dbReference type="Gene3D" id="3.40.50.1010">
    <property type="entry name" value="5'-nuclease"/>
    <property type="match status" value="1"/>
</dbReference>
<sequence>MRVMFDTNVILDILLDRQPFSLSAAVLFSKVEKGEITGLVCATTLTTIYYLTSKALNRAKADECIELLLSLFEVAAVNRSVIETAKKLKLRDFEDAVLYASALHSGSNCIVTRNLKDFPESEIPVFLPEELLKILKIRGEG</sequence>
<dbReference type="STRING" id="1914305.BLW93_08470"/>
<evidence type="ECO:0000259" key="1">
    <source>
        <dbReference type="Pfam" id="PF13470"/>
    </source>
</evidence>
<dbReference type="OrthoDB" id="9787727at2"/>
<organism evidence="2 3">
    <name type="scientific">Desulfurobacterium indicum</name>
    <dbReference type="NCBI Taxonomy" id="1914305"/>
    <lineage>
        <taxon>Bacteria</taxon>
        <taxon>Pseudomonadati</taxon>
        <taxon>Aquificota</taxon>
        <taxon>Aquificia</taxon>
        <taxon>Desulfurobacteriales</taxon>
        <taxon>Desulfurobacteriaceae</taxon>
        <taxon>Desulfurobacterium</taxon>
    </lineage>
</organism>
<feature type="domain" description="PIN" evidence="1">
    <location>
        <begin position="2"/>
        <end position="115"/>
    </location>
</feature>
<dbReference type="SUPFAM" id="SSF88723">
    <property type="entry name" value="PIN domain-like"/>
    <property type="match status" value="1"/>
</dbReference>
<dbReference type="InterPro" id="IPR029060">
    <property type="entry name" value="PIN-like_dom_sf"/>
</dbReference>
<evidence type="ECO:0000313" key="2">
    <source>
        <dbReference type="EMBL" id="OMH39839.1"/>
    </source>
</evidence>
<comment type="caution">
    <text evidence="2">The sequence shown here is derived from an EMBL/GenBank/DDBJ whole genome shotgun (WGS) entry which is preliminary data.</text>
</comment>
<dbReference type="Pfam" id="PF13470">
    <property type="entry name" value="PIN_3"/>
    <property type="match status" value="1"/>
</dbReference>
<keyword evidence="3" id="KW-1185">Reference proteome</keyword>
<dbReference type="InterPro" id="IPR002716">
    <property type="entry name" value="PIN_dom"/>
</dbReference>
<reference evidence="2 3" key="1">
    <citation type="submission" date="2016-10" db="EMBL/GenBank/DDBJ databases">
        <title>Genome sequence of a sulfur-reducing bacterium Desulfurobacterium indicum K6013.</title>
        <authorList>
            <person name="Cao J."/>
            <person name="Shao Z."/>
            <person name="Alain K."/>
            <person name="Jebbar M."/>
        </authorList>
    </citation>
    <scope>NUCLEOTIDE SEQUENCE [LARGE SCALE GENOMIC DNA]</scope>
    <source>
        <strain evidence="2 3">K6013</strain>
    </source>
</reference>
<dbReference type="AlphaFoldDB" id="A0A1R1MJA4"/>
<name>A0A1R1MJA4_9BACT</name>
<evidence type="ECO:0000313" key="3">
    <source>
        <dbReference type="Proteomes" id="UP000187408"/>
    </source>
</evidence>
<accession>A0A1R1MJA4</accession>
<gene>
    <name evidence="2" type="ORF">BLW93_08470</name>
</gene>